<dbReference type="AlphaFoldDB" id="A0A9X0QDZ6"/>
<dbReference type="GO" id="GO:0005886">
    <property type="term" value="C:plasma membrane"/>
    <property type="evidence" value="ECO:0007669"/>
    <property type="project" value="TreeGrafter"/>
</dbReference>
<dbReference type="GO" id="GO:0008800">
    <property type="term" value="F:beta-lactamase activity"/>
    <property type="evidence" value="ECO:0007669"/>
    <property type="project" value="UniProtKB-EC"/>
</dbReference>
<dbReference type="InterPro" id="IPR012338">
    <property type="entry name" value="Beta-lactam/transpept-like"/>
</dbReference>
<reference evidence="10 11" key="1">
    <citation type="submission" date="2020-08" db="EMBL/GenBank/DDBJ databases">
        <title>Genomic Encyclopedia of Type Strains, Phase IV (KMG-V): Genome sequencing to study the core and pangenomes of soil and plant-associated prokaryotes.</title>
        <authorList>
            <person name="Whitman W."/>
        </authorList>
    </citation>
    <scope>NUCLEOTIDE SEQUENCE [LARGE SCALE GENOMIC DNA]</scope>
    <source>
        <strain evidence="10 11">X5P2</strain>
    </source>
</reference>
<organism evidence="10 11">
    <name type="scientific">Tunturiibacter gelidiferens</name>
    <dbReference type="NCBI Taxonomy" id="3069689"/>
    <lineage>
        <taxon>Bacteria</taxon>
        <taxon>Pseudomonadati</taxon>
        <taxon>Acidobacteriota</taxon>
        <taxon>Terriglobia</taxon>
        <taxon>Terriglobales</taxon>
        <taxon>Acidobacteriaceae</taxon>
        <taxon>Tunturiibacter</taxon>
    </lineage>
</organism>
<feature type="compositionally biased region" description="Low complexity" evidence="7">
    <location>
        <begin position="48"/>
        <end position="75"/>
    </location>
</feature>
<keyword evidence="11" id="KW-1185">Reference proteome</keyword>
<evidence type="ECO:0000313" key="10">
    <source>
        <dbReference type="EMBL" id="MBB5328646.1"/>
    </source>
</evidence>
<dbReference type="Proteomes" id="UP000535182">
    <property type="component" value="Unassembled WGS sequence"/>
</dbReference>
<keyword evidence="10" id="KW-0645">Protease</keyword>
<comment type="similarity">
    <text evidence="2">Belongs to the class-D beta-lactamase family.</text>
</comment>
<name>A0A9X0QDZ6_9BACT</name>
<feature type="signal peptide" evidence="8">
    <location>
        <begin position="1"/>
        <end position="25"/>
    </location>
</feature>
<dbReference type="InterPro" id="IPR050515">
    <property type="entry name" value="Beta-lactam/transpept"/>
</dbReference>
<evidence type="ECO:0000256" key="6">
    <source>
        <dbReference type="ARBA" id="ARBA00023251"/>
    </source>
</evidence>
<evidence type="ECO:0000256" key="3">
    <source>
        <dbReference type="ARBA" id="ARBA00012865"/>
    </source>
</evidence>
<dbReference type="GO" id="GO:0008658">
    <property type="term" value="F:penicillin binding"/>
    <property type="evidence" value="ECO:0007669"/>
    <property type="project" value="InterPro"/>
</dbReference>
<dbReference type="RefSeq" id="WP_313899543.1">
    <property type="nucleotide sequence ID" value="NZ_JACHEB010000004.1"/>
</dbReference>
<evidence type="ECO:0000256" key="5">
    <source>
        <dbReference type="ARBA" id="ARBA00022801"/>
    </source>
</evidence>
<evidence type="ECO:0000256" key="8">
    <source>
        <dbReference type="SAM" id="SignalP"/>
    </source>
</evidence>
<feature type="domain" description="Penicillin-binding protein transpeptidase" evidence="9">
    <location>
        <begin position="132"/>
        <end position="380"/>
    </location>
</feature>
<dbReference type="GO" id="GO:0004180">
    <property type="term" value="F:carboxypeptidase activity"/>
    <property type="evidence" value="ECO:0007669"/>
    <property type="project" value="UniProtKB-KW"/>
</dbReference>
<keyword evidence="10" id="KW-0121">Carboxypeptidase</keyword>
<feature type="chain" id="PRO_5040770133" description="beta-lactamase" evidence="8">
    <location>
        <begin position="26"/>
        <end position="420"/>
    </location>
</feature>
<evidence type="ECO:0000259" key="9">
    <source>
        <dbReference type="Pfam" id="PF00905"/>
    </source>
</evidence>
<keyword evidence="4 8" id="KW-0732">Signal</keyword>
<dbReference type="PANTHER" id="PTHR30627">
    <property type="entry name" value="PEPTIDOGLYCAN D,D-TRANSPEPTIDASE"/>
    <property type="match status" value="1"/>
</dbReference>
<evidence type="ECO:0000256" key="2">
    <source>
        <dbReference type="ARBA" id="ARBA00007898"/>
    </source>
</evidence>
<dbReference type="EC" id="3.5.2.6" evidence="3"/>
<dbReference type="GO" id="GO:0046677">
    <property type="term" value="P:response to antibiotic"/>
    <property type="evidence" value="ECO:0007669"/>
    <property type="project" value="UniProtKB-KW"/>
</dbReference>
<dbReference type="Gene3D" id="3.40.710.10">
    <property type="entry name" value="DD-peptidase/beta-lactamase superfamily"/>
    <property type="match status" value="1"/>
</dbReference>
<dbReference type="EMBL" id="JACHEB010000004">
    <property type="protein sequence ID" value="MBB5328646.1"/>
    <property type="molecule type" value="Genomic_DNA"/>
</dbReference>
<dbReference type="GO" id="GO:0071555">
    <property type="term" value="P:cell wall organization"/>
    <property type="evidence" value="ECO:0007669"/>
    <property type="project" value="TreeGrafter"/>
</dbReference>
<evidence type="ECO:0000256" key="7">
    <source>
        <dbReference type="SAM" id="MobiDB-lite"/>
    </source>
</evidence>
<feature type="region of interest" description="Disordered" evidence="7">
    <location>
        <begin position="28"/>
        <end position="84"/>
    </location>
</feature>
<comment type="catalytic activity">
    <reaction evidence="1">
        <text>a beta-lactam + H2O = a substituted beta-amino acid</text>
        <dbReference type="Rhea" id="RHEA:20401"/>
        <dbReference type="ChEBI" id="CHEBI:15377"/>
        <dbReference type="ChEBI" id="CHEBI:35627"/>
        <dbReference type="ChEBI" id="CHEBI:140347"/>
        <dbReference type="EC" id="3.5.2.6"/>
    </reaction>
</comment>
<comment type="caution">
    <text evidence="10">The sequence shown here is derived from an EMBL/GenBank/DDBJ whole genome shotgun (WGS) entry which is preliminary data.</text>
</comment>
<accession>A0A9X0QDZ6</accession>
<gene>
    <name evidence="10" type="ORF">HDF14_002256</name>
</gene>
<sequence>MSRSLKVFGALLFGLVLGTGVGANAATGTATAGKTKRHSAGTTRVATSVKAHSGASHSSSAAKVASHAVATTTVAGRRRHGARPTLAVRRTRYQEHFSASSYADNLTLGDVVEGEDPLVRAAAIEALGNMNGTAIAIDPSTGRILAMVNQKLALSRGAEPCSTIKLTVALAALEEGIVNKDTPVNLGGHYHLTMTEALAHSNNLYFETLGRQLGFERVKHYANEFGLGELAGYQIQGEQLGTYPDEVLPASLGGVGRMCSFGESVSMTPLQLGALVSAIANGGTLYYLQHPETAVDVATFEPKVKRVLDIAPLIPEISVGMQGAVQYGTARSLRANFSQFPVMGKTGTCSNNGTRFGWFGSFADTPKGRIVTVFFLEGGRPTFGPKAAELTGEFYRALWDKDYFLQKPTVETSGVVGASE</sequence>
<evidence type="ECO:0000313" key="11">
    <source>
        <dbReference type="Proteomes" id="UP000535182"/>
    </source>
</evidence>
<proteinExistence type="inferred from homology"/>
<dbReference type="PANTHER" id="PTHR30627:SF6">
    <property type="entry name" value="BETA-LACTAMASE YBXI-RELATED"/>
    <property type="match status" value="1"/>
</dbReference>
<protein>
    <recommendedName>
        <fullName evidence="3">beta-lactamase</fullName>
        <ecNumber evidence="3">3.5.2.6</ecNumber>
    </recommendedName>
</protein>
<keyword evidence="5" id="KW-0378">Hydrolase</keyword>
<evidence type="ECO:0000256" key="4">
    <source>
        <dbReference type="ARBA" id="ARBA00022729"/>
    </source>
</evidence>
<dbReference type="SUPFAM" id="SSF56601">
    <property type="entry name" value="beta-lactamase/transpeptidase-like"/>
    <property type="match status" value="1"/>
</dbReference>
<keyword evidence="6" id="KW-0046">Antibiotic resistance</keyword>
<dbReference type="InterPro" id="IPR001460">
    <property type="entry name" value="PCN-bd_Tpept"/>
</dbReference>
<evidence type="ECO:0000256" key="1">
    <source>
        <dbReference type="ARBA" id="ARBA00001526"/>
    </source>
</evidence>
<dbReference type="Pfam" id="PF00905">
    <property type="entry name" value="Transpeptidase"/>
    <property type="match status" value="1"/>
</dbReference>